<dbReference type="InterPro" id="IPR001849">
    <property type="entry name" value="PH_domain"/>
</dbReference>
<accession>A0A8S2A9U8</accession>
<evidence type="ECO:0000256" key="6">
    <source>
        <dbReference type="ARBA" id="ARBA00023015"/>
    </source>
</evidence>
<dbReference type="SUPFAM" id="SSF47459">
    <property type="entry name" value="HLH, helix-loop-helix DNA-binding domain"/>
    <property type="match status" value="1"/>
</dbReference>
<evidence type="ECO:0000256" key="10">
    <source>
        <dbReference type="PROSITE-ProRule" id="PRU00091"/>
    </source>
</evidence>
<feature type="repeat" description="RCC1" evidence="11">
    <location>
        <begin position="785"/>
        <end position="836"/>
    </location>
</feature>
<keyword evidence="9" id="KW-0539">Nucleus</keyword>
<dbReference type="EMBL" id="LR999455">
    <property type="protein sequence ID" value="CAE6075402.1"/>
    <property type="molecule type" value="Genomic_DNA"/>
</dbReference>
<feature type="repeat" description="RCC1" evidence="11">
    <location>
        <begin position="726"/>
        <end position="777"/>
    </location>
</feature>
<dbReference type="InterPro" id="IPR051210">
    <property type="entry name" value="Ub_ligase/GEF_domain"/>
</dbReference>
<feature type="repeat" description="RCC1" evidence="11">
    <location>
        <begin position="885"/>
        <end position="936"/>
    </location>
</feature>
<organism evidence="16 17">
    <name type="scientific">Arabidopsis arenosa</name>
    <name type="common">Sand rock-cress</name>
    <name type="synonym">Cardaminopsis arenosa</name>
    <dbReference type="NCBI Taxonomy" id="38785"/>
    <lineage>
        <taxon>Eukaryota</taxon>
        <taxon>Viridiplantae</taxon>
        <taxon>Streptophyta</taxon>
        <taxon>Embryophyta</taxon>
        <taxon>Tracheophyta</taxon>
        <taxon>Spermatophyta</taxon>
        <taxon>Magnoliopsida</taxon>
        <taxon>eudicotyledons</taxon>
        <taxon>Gunneridae</taxon>
        <taxon>Pentapetalae</taxon>
        <taxon>rosids</taxon>
        <taxon>malvids</taxon>
        <taxon>Brassicales</taxon>
        <taxon>Brassicaceae</taxon>
        <taxon>Camelineae</taxon>
        <taxon>Arabidopsis</taxon>
    </lineage>
</organism>
<feature type="compositionally biased region" description="Polar residues" evidence="13">
    <location>
        <begin position="127"/>
        <end position="138"/>
    </location>
</feature>
<dbReference type="InterPro" id="IPR000306">
    <property type="entry name" value="Znf_FYVE"/>
</dbReference>
<evidence type="ECO:0000256" key="3">
    <source>
        <dbReference type="ARBA" id="ARBA00022737"/>
    </source>
</evidence>
<keyword evidence="17" id="KW-1185">Reference proteome</keyword>
<evidence type="ECO:0000256" key="11">
    <source>
        <dbReference type="PROSITE-ProRule" id="PRU00235"/>
    </source>
</evidence>
<dbReference type="InterPro" id="IPR009091">
    <property type="entry name" value="RCC1/BLIP-II"/>
</dbReference>
<dbReference type="InterPro" id="IPR036410">
    <property type="entry name" value="HSP_DnaJ_Cys-rich_dom_sf"/>
</dbReference>
<evidence type="ECO:0000256" key="13">
    <source>
        <dbReference type="SAM" id="MobiDB-lite"/>
    </source>
</evidence>
<dbReference type="InterPro" id="IPR057453">
    <property type="entry name" value="BSD2_CRD"/>
</dbReference>
<dbReference type="Gene3D" id="2.130.10.30">
    <property type="entry name" value="Regulator of chromosome condensation 1/beta-lactamase-inhibitor protein II"/>
    <property type="match status" value="2"/>
</dbReference>
<name>A0A8S2A9U8_ARAAE</name>
<dbReference type="GO" id="GO:0008270">
    <property type="term" value="F:zinc ion binding"/>
    <property type="evidence" value="ECO:0007669"/>
    <property type="project" value="UniProtKB-KW"/>
</dbReference>
<proteinExistence type="predicted"/>
<evidence type="ECO:0000256" key="12">
    <source>
        <dbReference type="SAM" id="Coils"/>
    </source>
</evidence>
<dbReference type="InterPro" id="IPR011993">
    <property type="entry name" value="PH-like_dom_sf"/>
</dbReference>
<evidence type="ECO:0000256" key="7">
    <source>
        <dbReference type="ARBA" id="ARBA00023125"/>
    </source>
</evidence>
<dbReference type="FunFam" id="2.130.10.30:FF:000028">
    <property type="entry name" value="PH, RCC1 and FYVE domains-containing protein 1"/>
    <property type="match status" value="1"/>
</dbReference>
<protein>
    <recommendedName>
        <fullName evidence="18">Regulator of chromosome condensation (RCC1) family protein</fullName>
    </recommendedName>
</protein>
<dbReference type="GO" id="GO:0005634">
    <property type="term" value="C:nucleus"/>
    <property type="evidence" value="ECO:0007669"/>
    <property type="project" value="UniProtKB-SubCell"/>
</dbReference>
<dbReference type="Pfam" id="PF23177">
    <property type="entry name" value="bHLH_IRO3"/>
    <property type="match status" value="1"/>
</dbReference>
<keyword evidence="5" id="KW-0862">Zinc</keyword>
<feature type="compositionally biased region" description="Polar residues" evidence="13">
    <location>
        <begin position="1"/>
        <end position="13"/>
    </location>
</feature>
<dbReference type="InterPro" id="IPR058923">
    <property type="entry name" value="RCC1-like_dom"/>
</dbReference>
<keyword evidence="8" id="KW-0804">Transcription</keyword>
<feature type="repeat" description="RCC1" evidence="11">
    <location>
        <begin position="619"/>
        <end position="670"/>
    </location>
</feature>
<keyword evidence="4 10" id="KW-0863">Zinc-finger</keyword>
<dbReference type="SUPFAM" id="SSF57903">
    <property type="entry name" value="FYVE/PHD zinc finger"/>
    <property type="match status" value="1"/>
</dbReference>
<dbReference type="Gene3D" id="3.30.40.10">
    <property type="entry name" value="Zinc/RING finger domain, C3HC4 (zinc finger)"/>
    <property type="match status" value="1"/>
</dbReference>
<dbReference type="GO" id="GO:0003677">
    <property type="term" value="F:DNA binding"/>
    <property type="evidence" value="ECO:0007669"/>
    <property type="project" value="UniProtKB-KW"/>
</dbReference>
<feature type="region of interest" description="Disordered" evidence="13">
    <location>
        <begin position="438"/>
        <end position="480"/>
    </location>
</feature>
<dbReference type="PROSITE" id="PS50888">
    <property type="entry name" value="BHLH"/>
    <property type="match status" value="1"/>
</dbReference>
<feature type="repeat" description="RCC1" evidence="11">
    <location>
        <begin position="837"/>
        <end position="884"/>
    </location>
</feature>
<feature type="region of interest" description="Disordered" evidence="13">
    <location>
        <begin position="511"/>
        <end position="531"/>
    </location>
</feature>
<dbReference type="PROSITE" id="PS50012">
    <property type="entry name" value="RCC1_3"/>
    <property type="match status" value="6"/>
</dbReference>
<dbReference type="InterPro" id="IPR057075">
    <property type="entry name" value="bHLH_IRO3"/>
</dbReference>
<dbReference type="InterPro" id="IPR011598">
    <property type="entry name" value="bHLH_dom"/>
</dbReference>
<dbReference type="AlphaFoldDB" id="A0A8S2A9U8"/>
<dbReference type="InterPro" id="IPR036638">
    <property type="entry name" value="HLH_DNA-bd_sf"/>
</dbReference>
<dbReference type="SUPFAM" id="SSF57938">
    <property type="entry name" value="DnaJ/Hsp40 cysteine-rich domain"/>
    <property type="match status" value="1"/>
</dbReference>
<evidence type="ECO:0000256" key="9">
    <source>
        <dbReference type="ARBA" id="ARBA00023242"/>
    </source>
</evidence>
<evidence type="ECO:0000256" key="5">
    <source>
        <dbReference type="ARBA" id="ARBA00022833"/>
    </source>
</evidence>
<evidence type="ECO:0000256" key="4">
    <source>
        <dbReference type="ARBA" id="ARBA00022771"/>
    </source>
</evidence>
<comment type="subcellular location">
    <subcellularLocation>
        <location evidence="1">Nucleus</location>
    </subcellularLocation>
</comment>
<dbReference type="Pfam" id="PF25390">
    <property type="entry name" value="WD40_RLD"/>
    <property type="match status" value="1"/>
</dbReference>
<feature type="region of interest" description="Disordered" evidence="13">
    <location>
        <begin position="124"/>
        <end position="161"/>
    </location>
</feature>
<dbReference type="SUPFAM" id="SSF50729">
    <property type="entry name" value="PH domain-like"/>
    <property type="match status" value="1"/>
</dbReference>
<feature type="region of interest" description="Disordered" evidence="13">
    <location>
        <begin position="1"/>
        <end position="24"/>
    </location>
</feature>
<dbReference type="SUPFAM" id="SSF50985">
    <property type="entry name" value="RCC1/BLIP-II"/>
    <property type="match status" value="1"/>
</dbReference>
<dbReference type="Pfam" id="PF16457">
    <property type="entry name" value="PH_12"/>
    <property type="match status" value="1"/>
</dbReference>
<sequence>MVSKTPSTSSDEANATADERCRKGKVPKRINKAVRERLKREHLNELFIELADTLELNQQNSGKASILCEATRFLKDVFGQIESLRKEHASLLSESSYVTTEKNELKEETSVLETEISKLQNEIKARASQSKPDLNTSPAPEYHHHHHHQQHPELASQFPGLPIFQGPGFQQSAATFPPPATVLVLPIQPDLQTQDISEMTQAPPLMYNTSNKRELLQTSKSQSFEVKAANNNPQSTKPNSLVCANCEGNGCVACSQCKGGGVNLIEHFNGQFKAGALCWLCRGKKEVLCGECNGAGFIGGFLSTFDESVPTERENEQAIAILKKGAYLLKYGRRGKPKFYPFRLSSDEIYLLWYCGKKEKRLKLSSVTRIIPGQRTAVFRRYPQPTKEYQSFSLIYGERSLDLVCKDKDEAEFWLTTLRALLSRNNSSSALVLHSRSRSFAPENGEQSSTSKNSKSNIRSVSSDTSYEEHAKKASGSHCNTPQRLGKVFSEVLSQTAVLKALSLDELVHKPHTSPPEAIENRSTNHSPAVDTSKYSVSSAVSSSSQGSCFEDLKSLCDVFVWGESIGDGLLGGGMHKSGSSSSLMTDSFLPKVLKSHVALDAQSISCGTNYAVLVTKQGQLYSWGEESGGRLGHGVCSYVPHPKLIDEFDGSTVELADCGEFHTCAVTTSGDLYAWGDGDHNAGLLGLGSGASHWKPVRILGQMEGINVRTISCGPWHTAFVTSEGKLFTFGDGTFGALGHGDRISTNIPREVEALNGCRTIRTACGVWHSAAVVSVFGEATSSGKLFTWGDGDDGKLGHGDIESRLIPLSVTELDTTSFQQIACGQSITVALSMSGQVYAMGTADPSQDNVVRAPSCIEGGLGKSFVQEVACGLHHIAVLNSKAEVYTWGKGSNGQLGHGDTEYRRMPTLVKALKGKQVRKVVCGSNYTATICLHKPITGTDSSKCSGCRHPFNYMRKLHNCYNCGSVFCNSCTSKKSLAAAMAPKTNRPYRVCDDCYIKLEGIRESLGTPANSARFSNASLPSSSNEMDEIGTTPQRQLLHRVDSFDFFRQTKIPDLKTIGETSGTSCTSSTHSNMDIKGSFNLKGIRRLSRLTSFDSVKEEGKQRSKHCASKSDTSSLIRHSVTCGLPFSRRGSVELFPLSIKSSPVESVATTSDFTTDITDHDLLQEVPKKSNQCLSHEISVLKAQVEELTLKSKKLEAELGMTSKKLEVAVLMARDDAEKIKSSEEIVRSLTLQLMNATKKEVDKTRRRRNSF</sequence>
<dbReference type="Gene3D" id="4.10.280.10">
    <property type="entry name" value="Helix-loop-helix DNA-binding domain"/>
    <property type="match status" value="1"/>
</dbReference>
<feature type="compositionally biased region" description="Polar residues" evidence="13">
    <location>
        <begin position="445"/>
        <end position="465"/>
    </location>
</feature>
<dbReference type="PANTHER" id="PTHR22870:SF428">
    <property type="entry name" value="REGULATOR OF CHROMOSOME CONDENSATION (RCC1) FAMILY PROTEIN"/>
    <property type="match status" value="1"/>
</dbReference>
<dbReference type="CDD" id="cd11446">
    <property type="entry name" value="bHLH_AtILR3_like"/>
    <property type="match status" value="1"/>
</dbReference>
<keyword evidence="7" id="KW-0238">DNA-binding</keyword>
<feature type="coiled-coil region" evidence="12">
    <location>
        <begin position="1177"/>
        <end position="1211"/>
    </location>
</feature>
<dbReference type="InterPro" id="IPR017455">
    <property type="entry name" value="Znf_FYVE-rel"/>
</dbReference>
<evidence type="ECO:0000313" key="17">
    <source>
        <dbReference type="Proteomes" id="UP000682877"/>
    </source>
</evidence>
<dbReference type="InterPro" id="IPR000408">
    <property type="entry name" value="Reg_chr_condens"/>
</dbReference>
<dbReference type="PRINTS" id="PR00633">
    <property type="entry name" value="RCCNDNSATION"/>
</dbReference>
<dbReference type="PROSITE" id="PS00626">
    <property type="entry name" value="RCC1_2"/>
    <property type="match status" value="2"/>
</dbReference>
<evidence type="ECO:0000256" key="8">
    <source>
        <dbReference type="ARBA" id="ARBA00023163"/>
    </source>
</evidence>
<dbReference type="PROSITE" id="PS50178">
    <property type="entry name" value="ZF_FYVE"/>
    <property type="match status" value="1"/>
</dbReference>
<keyword evidence="2" id="KW-0479">Metal-binding</keyword>
<dbReference type="GO" id="GO:0046983">
    <property type="term" value="F:protein dimerization activity"/>
    <property type="evidence" value="ECO:0007669"/>
    <property type="project" value="InterPro"/>
</dbReference>
<evidence type="ECO:0000259" key="15">
    <source>
        <dbReference type="PROSITE" id="PS50888"/>
    </source>
</evidence>
<dbReference type="Proteomes" id="UP000682877">
    <property type="component" value="Chromosome 5"/>
</dbReference>
<evidence type="ECO:0000259" key="14">
    <source>
        <dbReference type="PROSITE" id="PS50178"/>
    </source>
</evidence>
<dbReference type="SMART" id="SM00064">
    <property type="entry name" value="FYVE"/>
    <property type="match status" value="1"/>
</dbReference>
<dbReference type="InterPro" id="IPR013083">
    <property type="entry name" value="Znf_RING/FYVE/PHD"/>
</dbReference>
<feature type="domain" description="BHLH" evidence="15">
    <location>
        <begin position="27"/>
        <end position="77"/>
    </location>
</feature>
<dbReference type="InterPro" id="IPR011011">
    <property type="entry name" value="Znf_FYVE_PHD"/>
</dbReference>
<dbReference type="Gene3D" id="2.30.29.30">
    <property type="entry name" value="Pleckstrin-homology domain (PH domain)/Phosphotyrosine-binding domain (PTB)"/>
    <property type="match status" value="1"/>
</dbReference>
<dbReference type="Pfam" id="PF25436">
    <property type="entry name" value="BSD2_CRD"/>
    <property type="match status" value="1"/>
</dbReference>
<keyword evidence="12" id="KW-0175">Coiled coil</keyword>
<reference evidence="16" key="1">
    <citation type="submission" date="2021-01" db="EMBL/GenBank/DDBJ databases">
        <authorList>
            <person name="Bezrukov I."/>
        </authorList>
    </citation>
    <scope>NUCLEOTIDE SEQUENCE</scope>
</reference>
<feature type="domain" description="FYVE-type" evidence="14">
    <location>
        <begin position="941"/>
        <end position="1003"/>
    </location>
</feature>
<evidence type="ECO:0008006" key="18">
    <source>
        <dbReference type="Google" id="ProtNLM"/>
    </source>
</evidence>
<evidence type="ECO:0000313" key="16">
    <source>
        <dbReference type="EMBL" id="CAE6075402.1"/>
    </source>
</evidence>
<dbReference type="Pfam" id="PF01363">
    <property type="entry name" value="FYVE"/>
    <property type="match status" value="1"/>
</dbReference>
<dbReference type="PANTHER" id="PTHR22870">
    <property type="entry name" value="REGULATOR OF CHROMOSOME CONDENSATION"/>
    <property type="match status" value="1"/>
</dbReference>
<keyword evidence="6" id="KW-0805">Transcription regulation</keyword>
<keyword evidence="3" id="KW-0677">Repeat</keyword>
<evidence type="ECO:0000256" key="1">
    <source>
        <dbReference type="ARBA" id="ARBA00004123"/>
    </source>
</evidence>
<dbReference type="CDD" id="cd13365">
    <property type="entry name" value="PH_PLC_plant-like"/>
    <property type="match status" value="1"/>
</dbReference>
<evidence type="ECO:0000256" key="2">
    <source>
        <dbReference type="ARBA" id="ARBA00022723"/>
    </source>
</evidence>
<feature type="repeat" description="RCC1" evidence="11">
    <location>
        <begin position="671"/>
        <end position="725"/>
    </location>
</feature>
<gene>
    <name evidence="16" type="ORF">AARE701A_LOCUS12794</name>
</gene>